<dbReference type="PANTHER" id="PTHR31005:SF10">
    <property type="entry name" value="DUF4140 DOMAIN-CONTAINING PROTEIN"/>
    <property type="match status" value="1"/>
</dbReference>
<evidence type="ECO:0000259" key="2">
    <source>
        <dbReference type="Pfam" id="PF13598"/>
    </source>
</evidence>
<dbReference type="NCBIfam" id="TIGR02231">
    <property type="entry name" value="mucoidy inhibitor MuiA family protein"/>
    <property type="match status" value="1"/>
</dbReference>
<dbReference type="Pfam" id="PF13598">
    <property type="entry name" value="DUF4139"/>
    <property type="match status" value="1"/>
</dbReference>
<proteinExistence type="predicted"/>
<dbReference type="AlphaFoldDB" id="A0AAF3FLF2"/>
<reference evidence="5" key="1">
    <citation type="submission" date="2024-02" db="UniProtKB">
        <authorList>
            <consortium name="WormBaseParasite"/>
        </authorList>
    </citation>
    <scope>IDENTIFICATION</scope>
</reference>
<evidence type="ECO:0000256" key="1">
    <source>
        <dbReference type="SAM" id="Coils"/>
    </source>
</evidence>
<evidence type="ECO:0000259" key="3">
    <source>
        <dbReference type="Pfam" id="PF13600"/>
    </source>
</evidence>
<feature type="domain" description="DUF4139" evidence="2">
    <location>
        <begin position="257"/>
        <end position="598"/>
    </location>
</feature>
<dbReference type="InterPro" id="IPR025554">
    <property type="entry name" value="DUF4140"/>
</dbReference>
<dbReference type="InterPro" id="IPR011935">
    <property type="entry name" value="CHP02231"/>
</dbReference>
<feature type="domain" description="DUF4140" evidence="3">
    <location>
        <begin position="30"/>
        <end position="127"/>
    </location>
</feature>
<keyword evidence="4" id="KW-1185">Reference proteome</keyword>
<feature type="coiled-coil region" evidence="1">
    <location>
        <begin position="199"/>
        <end position="233"/>
    </location>
</feature>
<dbReference type="Proteomes" id="UP000887575">
    <property type="component" value="Unassembled WGS sequence"/>
</dbReference>
<keyword evidence="1" id="KW-0175">Coiled coil</keyword>
<sequence length="653" mass="72712">MDSSEETLICPGIPQHSFVFEAADLPTKTVVVYADRAEVKRYIQASLAKGTNEIIIQNVSAVIERQSVRVDGVGVVIQEVQYQEMPIDTLTETERVRALEEEKYDLESRRAELDDEVESLKKRAEVLDGVAAQIASGSSSGISSPDLSPPPVRQIERRHSANQITPQPSPLQTPCLNFLLDGDYLKNLAHFLAYYGETVHSLKAEMRDKQRESDRIHENIENLERKIDQLRCGYEYDSIKRNISIIVEVDENKEAELFVTYQVYCAGWKPTYDIRATTTSDEEQNCSVKLCYYGLVEQNTGDTWNECDLVLSTATPSVGGSPPPLGTLTATLQRHAKNLRQRHGSSKRKPMSMASEEDMGFGSFDYNELVDAAAMQRLTMAHNVSSDSNSCSSTPMDALSTACFPIARPVTIPSNGIEHKVLVAQVDLGCAFLHEAVPCKSTSAYLSAQVINTSNLPLLPGGLAVYMNNSFVSKTHIPYVACGDEFRCSLGLDPAVKIEYRAPNRLLEQVGFMSKSQLITQEQTIALRNAKVNQTVQLTVREHIPKSNDDKIKVSIVTPELRGKAQDAKLNKDHNLEWTITLGPGQTKELNVKYTIRFSDGVNVISSVDDLQAFSLFHEMFSMNFNLSTIPKGRPRADTDEKTPHIRRVTKVF</sequence>
<dbReference type="Pfam" id="PF13600">
    <property type="entry name" value="DUF4140"/>
    <property type="match status" value="1"/>
</dbReference>
<organism evidence="4 5">
    <name type="scientific">Mesorhabditis belari</name>
    <dbReference type="NCBI Taxonomy" id="2138241"/>
    <lineage>
        <taxon>Eukaryota</taxon>
        <taxon>Metazoa</taxon>
        <taxon>Ecdysozoa</taxon>
        <taxon>Nematoda</taxon>
        <taxon>Chromadorea</taxon>
        <taxon>Rhabditida</taxon>
        <taxon>Rhabditina</taxon>
        <taxon>Rhabditomorpha</taxon>
        <taxon>Rhabditoidea</taxon>
        <taxon>Rhabditidae</taxon>
        <taxon>Mesorhabditinae</taxon>
        <taxon>Mesorhabditis</taxon>
    </lineage>
</organism>
<dbReference type="PANTHER" id="PTHR31005">
    <property type="entry name" value="DUF4139 DOMAIN-CONTAINING PROTEIN"/>
    <property type="match status" value="1"/>
</dbReference>
<dbReference type="InterPro" id="IPR037291">
    <property type="entry name" value="DUF4139"/>
</dbReference>
<feature type="coiled-coil region" evidence="1">
    <location>
        <begin position="96"/>
        <end position="130"/>
    </location>
</feature>
<evidence type="ECO:0000313" key="4">
    <source>
        <dbReference type="Proteomes" id="UP000887575"/>
    </source>
</evidence>
<dbReference type="WBParaSite" id="MBELARI_LOCUS7978">
    <property type="protein sequence ID" value="MBELARI_LOCUS7978"/>
    <property type="gene ID" value="MBELARI_LOCUS7978"/>
</dbReference>
<evidence type="ECO:0000313" key="5">
    <source>
        <dbReference type="WBParaSite" id="MBELARI_LOCUS7978"/>
    </source>
</evidence>
<accession>A0AAF3FLF2</accession>
<protein>
    <submittedName>
        <fullName evidence="5">Protein F37C4.5</fullName>
    </submittedName>
</protein>
<name>A0AAF3FLF2_9BILA</name>